<feature type="region of interest" description="Disordered" evidence="1">
    <location>
        <begin position="647"/>
        <end position="666"/>
    </location>
</feature>
<feature type="compositionally biased region" description="Basic and acidic residues" evidence="1">
    <location>
        <begin position="657"/>
        <end position="666"/>
    </location>
</feature>
<feature type="compositionally biased region" description="Polar residues" evidence="1">
    <location>
        <begin position="93"/>
        <end position="110"/>
    </location>
</feature>
<accession>A0A1M7YSY8</accession>
<evidence type="ECO:0000313" key="3">
    <source>
        <dbReference type="Proteomes" id="UP000184600"/>
    </source>
</evidence>
<evidence type="ECO:0000256" key="1">
    <source>
        <dbReference type="SAM" id="MobiDB-lite"/>
    </source>
</evidence>
<gene>
    <name evidence="2" type="ORF">VQ7734_01455</name>
</gene>
<keyword evidence="3" id="KW-1185">Reference proteome</keyword>
<dbReference type="OrthoDB" id="6722206at2"/>
<protein>
    <submittedName>
        <fullName evidence="2">Pathogenicity factor</fullName>
    </submittedName>
</protein>
<organism evidence="2 3">
    <name type="scientific">Vibrio quintilis</name>
    <dbReference type="NCBI Taxonomy" id="1117707"/>
    <lineage>
        <taxon>Bacteria</taxon>
        <taxon>Pseudomonadati</taxon>
        <taxon>Pseudomonadota</taxon>
        <taxon>Gammaproteobacteria</taxon>
        <taxon>Vibrionales</taxon>
        <taxon>Vibrionaceae</taxon>
        <taxon>Vibrio</taxon>
    </lineage>
</organism>
<feature type="compositionally biased region" description="Low complexity" evidence="1">
    <location>
        <begin position="50"/>
        <end position="62"/>
    </location>
</feature>
<feature type="region of interest" description="Disordered" evidence="1">
    <location>
        <begin position="1661"/>
        <end position="1682"/>
    </location>
</feature>
<dbReference type="Proteomes" id="UP000184600">
    <property type="component" value="Unassembled WGS sequence"/>
</dbReference>
<dbReference type="RefSeq" id="WP_073580965.1">
    <property type="nucleotide sequence ID" value="NZ_AP024897.1"/>
</dbReference>
<dbReference type="InterPro" id="IPR021085">
    <property type="entry name" value="AvrE_T3Es"/>
</dbReference>
<name>A0A1M7YSY8_9VIBR</name>
<feature type="region of interest" description="Disordered" evidence="1">
    <location>
        <begin position="44"/>
        <end position="74"/>
    </location>
</feature>
<feature type="region of interest" description="Disordered" evidence="1">
    <location>
        <begin position="87"/>
        <end position="145"/>
    </location>
</feature>
<reference evidence="3" key="1">
    <citation type="submission" date="2016-12" db="EMBL/GenBank/DDBJ databases">
        <authorList>
            <person name="Rodrigo-Torres L."/>
            <person name="Arahal R.D."/>
            <person name="Lucena T."/>
        </authorList>
    </citation>
    <scope>NUCLEOTIDE SEQUENCE [LARGE SCALE GENOMIC DNA]</scope>
</reference>
<proteinExistence type="predicted"/>
<sequence>MRIQSTSLHHIDQIQATSSQRHHSLHLVQKNKVAQHGEVISLARQGSQSTAPTQLTQRTTTPDNQPVARTKNQTLSGLKRFFGFGTGKEKATSSEIQPEQRATQALSHRQSLGDLFAAEDSRRQEPLSSASATDASMTSDAEDPEVTQHFEAFKQRQAVAEAARHLPAIEESAHEGVDTDIIGTHTELNQHFQVYQQRKEQIKQQNHLPAIEEGDHEGIDPEQGKVLETPRFNLKNGRLMPDKEMSPAVATILTAAFNEPSRHYIAHESHQDGQEQLMLDKQGRVFEIASHSETGLIALHSSTPMINPQKVPESLHTHLTQSGQPVGEKSYLSVATGVHTDDQGRHFRMHHSQLHQLNDQGVWEKHDSDISQLSTQGDHQLYGLKNKQQLVSISSGQEGEDTGQEITSFSMSQSGRIACLLKQEDDQPGKLTIMTSLTAKADETTELTTHLHASSSSETALHLAKVGMTDDQLFAIDQKNNLLAAPLPASGKEAHFKPVDTTRLKHLLGQDIQFEGFTHHGEGGISLLAKDKHDHTHACPLNPNKQTFRPGWNLTDVLHLDNQQGLMPAGEDKIHVQNFGQRGELAAHDGKLFAKDKMTRQWVKVDDKIEGLHRGRDGLPYAIKDGELKKITFQQKTETIGFGHSDMFTLSQSRGKPKLDEGPKGTPEGKIKAAAVLNNHRHITLDENGQLTYTRLKPGTEKPAHPPLNISQHGVSGEIKQLSVDESQTLHALTEDGKLFTLQARDWQRPHRQETDIQWQEHTLPELPEGQQITHLDLNASRQITLTTDQGETLSKVQDQWKTNTSTEAQVQDNSQSSIRDQLFDHLSAGTKNFKLNKHGGQYQVTAEAGGFSGLESHQVSTSFKSRLKAHVFKPTLEVPRPLTTAANSVQHTWKGRAGLTGLYQQEQRMFKMLDKHTEQLASGLLPPRPDKDIKTRIDQLETGEAGASLKEQLEAFRNELEQSAHSRLLSLGQHQGILNDSGAVKTDYQPPRFKAATQALNPNRSGHDLSAELLNTWKHAPSSEQSHPEKLLQQFTDNKLNMSHQKTEIPLGRQRDPNDQMALVKSRLVLDTMAMQKLDHLLNAAELMGDLSDGESIDLLQQQLSEIRDDFYGKNQIKHFTDQGMQSHQDAEANYDATKYFIRVFNDSEHGVNQITKAALEATDQTELNQKMKSLLHSLKSSDSVAINRNYGAETAGAFIPAPLLDHIVGMFPTGGAGIARNYDISFSGQDNDSIQVTISSNFGYSGKLGFGAAKDVLPEISGKSASELSKKFNDGQQTFRPGAVLVASLTASGSKVTHNEVSFTVQGKDIDQFIDGLTNGKITPDQLVNKGIEHTSTHGNKWNFSLDLALTAQARAGADMAKSGQLSNSDRLGAGISASVNLAGVNKEKMHKHGLENSATSQADKSGLFNSASASASVGLTSVNIHKDENGLLPVSANVQAAVSVSIDNSVSVKGEVKTAPAAPVSHTAIKTMFDSLEKAFPDVQNKTALKAAKAQETPAKQLEALNQHFFGNHQITPVNDKQYDALNKIRSHTTQQKAADQQADMMSEPKAVISHSNPAHLDKAGMIDFLSASLGSGNKMAVARQVHHLMEQDPGFTELLNRARSGKNAKTSVTLELKDDVKLRLEEAFVQGKISLKDIQKALENPENRRIKSIGVTESRQHKEGFSSPVALAGGTSSNSISMGRDAGTITFKYGASQNMPKGYELSGEVVHSEPELAQAIRTLKMEGLDVRA</sequence>
<feature type="compositionally biased region" description="Low complexity" evidence="1">
    <location>
        <begin position="128"/>
        <end position="139"/>
    </location>
</feature>
<evidence type="ECO:0000313" key="2">
    <source>
        <dbReference type="EMBL" id="SHO55709.1"/>
    </source>
</evidence>
<dbReference type="EMBL" id="FRFG01000016">
    <property type="protein sequence ID" value="SHO55709.1"/>
    <property type="molecule type" value="Genomic_DNA"/>
</dbReference>
<dbReference type="Pfam" id="PF11725">
    <property type="entry name" value="AvrE_T3Es"/>
    <property type="match status" value="1"/>
</dbReference>